<dbReference type="PROSITE" id="PS50835">
    <property type="entry name" value="IG_LIKE"/>
    <property type="match status" value="1"/>
</dbReference>
<dbReference type="FunFam" id="2.60.40.10:FF:000022">
    <property type="entry name" value="Cardiac titin"/>
    <property type="match status" value="1"/>
</dbReference>
<reference evidence="2" key="2">
    <citation type="submission" date="2025-09" db="UniProtKB">
        <authorList>
            <consortium name="Ensembl"/>
        </authorList>
    </citation>
    <scope>IDENTIFICATION</scope>
</reference>
<name>A0A8D0KHZ8_SALMN</name>
<evidence type="ECO:0000313" key="3">
    <source>
        <dbReference type="Proteomes" id="UP000694421"/>
    </source>
</evidence>
<organism evidence="2 3">
    <name type="scientific">Salvator merianae</name>
    <name type="common">Argentine black and white tegu</name>
    <name type="synonym">Tupinambis merianae</name>
    <dbReference type="NCBI Taxonomy" id="96440"/>
    <lineage>
        <taxon>Eukaryota</taxon>
        <taxon>Metazoa</taxon>
        <taxon>Chordata</taxon>
        <taxon>Craniata</taxon>
        <taxon>Vertebrata</taxon>
        <taxon>Euteleostomi</taxon>
        <taxon>Lepidosauria</taxon>
        <taxon>Squamata</taxon>
        <taxon>Bifurcata</taxon>
        <taxon>Unidentata</taxon>
        <taxon>Episquamata</taxon>
        <taxon>Laterata</taxon>
        <taxon>Teiioidea</taxon>
        <taxon>Teiidae</taxon>
        <taxon>Salvator</taxon>
    </lineage>
</organism>
<dbReference type="Pfam" id="PF07679">
    <property type="entry name" value="I-set"/>
    <property type="match status" value="1"/>
</dbReference>
<protein>
    <recommendedName>
        <fullName evidence="1">Ig-like domain-containing protein</fullName>
    </recommendedName>
</protein>
<dbReference type="InterPro" id="IPR003598">
    <property type="entry name" value="Ig_sub2"/>
</dbReference>
<evidence type="ECO:0000259" key="1">
    <source>
        <dbReference type="PROSITE" id="PS50835"/>
    </source>
</evidence>
<dbReference type="InterPro" id="IPR007110">
    <property type="entry name" value="Ig-like_dom"/>
</dbReference>
<dbReference type="InterPro" id="IPR013783">
    <property type="entry name" value="Ig-like_fold"/>
</dbReference>
<sequence>MKLERSPAQLNLILKTPPSFTKKLSETVEETEGNTFKLEGRVSGSQPLTVAWYKNNQELYESPNCEISFKNNTLLLHIKNAGQNDAGLYTCKVSNEAGSALCTSSVVIKG</sequence>
<dbReference type="InterPro" id="IPR013098">
    <property type="entry name" value="Ig_I-set"/>
</dbReference>
<evidence type="ECO:0000313" key="2">
    <source>
        <dbReference type="Ensembl" id="ENSSMRP00000023514.1"/>
    </source>
</evidence>
<dbReference type="Gene3D" id="2.60.40.10">
    <property type="entry name" value="Immunoglobulins"/>
    <property type="match status" value="1"/>
</dbReference>
<reference evidence="2" key="1">
    <citation type="submission" date="2025-08" db="UniProtKB">
        <authorList>
            <consortium name="Ensembl"/>
        </authorList>
    </citation>
    <scope>IDENTIFICATION</scope>
</reference>
<dbReference type="PANTHER" id="PTHR47633">
    <property type="entry name" value="IMMUNOGLOBULIN"/>
    <property type="match status" value="1"/>
</dbReference>
<keyword evidence="3" id="KW-1185">Reference proteome</keyword>
<feature type="domain" description="Ig-like" evidence="1">
    <location>
        <begin position="18"/>
        <end position="107"/>
    </location>
</feature>
<dbReference type="Proteomes" id="UP000694421">
    <property type="component" value="Unplaced"/>
</dbReference>
<accession>A0A8D0KHZ8</accession>
<dbReference type="GeneTree" id="ENSGT01110000267173"/>
<dbReference type="InterPro" id="IPR003599">
    <property type="entry name" value="Ig_sub"/>
</dbReference>
<dbReference type="OMA" id="NINIMCS"/>
<dbReference type="Ensembl" id="ENSSMRT00000027540.1">
    <property type="protein sequence ID" value="ENSSMRP00000023514.1"/>
    <property type="gene ID" value="ENSSMRG00000018247.1"/>
</dbReference>
<dbReference type="SMART" id="SM00409">
    <property type="entry name" value="IG"/>
    <property type="match status" value="1"/>
</dbReference>
<dbReference type="InterPro" id="IPR036179">
    <property type="entry name" value="Ig-like_dom_sf"/>
</dbReference>
<dbReference type="SUPFAM" id="SSF48726">
    <property type="entry name" value="Immunoglobulin"/>
    <property type="match status" value="1"/>
</dbReference>
<dbReference type="SMART" id="SM00408">
    <property type="entry name" value="IGc2"/>
    <property type="match status" value="1"/>
</dbReference>
<dbReference type="AlphaFoldDB" id="A0A8D0KHZ8"/>
<proteinExistence type="predicted"/>